<evidence type="ECO:0000313" key="2">
    <source>
        <dbReference type="Proteomes" id="UP001240171"/>
    </source>
</evidence>
<dbReference type="RefSeq" id="WP_305026147.1">
    <property type="nucleotide sequence ID" value="NZ_JAUQTB010000044.1"/>
</dbReference>
<comment type="caution">
    <text evidence="1">The sequence shown here is derived from an EMBL/GenBank/DDBJ whole genome shotgun (WGS) entry which is preliminary data.</text>
</comment>
<proteinExistence type="predicted"/>
<evidence type="ECO:0000313" key="1">
    <source>
        <dbReference type="EMBL" id="MDO7908925.1"/>
    </source>
</evidence>
<dbReference type="EMBL" id="JAUQTB010000044">
    <property type="protein sequence ID" value="MDO7908925.1"/>
    <property type="molecule type" value="Genomic_DNA"/>
</dbReference>
<reference evidence="1 2" key="1">
    <citation type="submission" date="2023-07" db="EMBL/GenBank/DDBJ databases">
        <title>Paenibacillus sp. JX-17 nov. isolated from soil.</title>
        <authorList>
            <person name="Wan Y."/>
            <person name="Liu B."/>
        </authorList>
    </citation>
    <scope>NUCLEOTIDE SEQUENCE [LARGE SCALE GENOMIC DNA]</scope>
    <source>
        <strain evidence="1 2">JX-17</strain>
    </source>
</reference>
<gene>
    <name evidence="1" type="ORF">Q5741_21415</name>
</gene>
<organism evidence="1 2">
    <name type="scientific">Paenibacillus lacisoli</name>
    <dbReference type="NCBI Taxonomy" id="3064525"/>
    <lineage>
        <taxon>Bacteria</taxon>
        <taxon>Bacillati</taxon>
        <taxon>Bacillota</taxon>
        <taxon>Bacilli</taxon>
        <taxon>Bacillales</taxon>
        <taxon>Paenibacillaceae</taxon>
        <taxon>Paenibacillus</taxon>
    </lineage>
</organism>
<name>A0ABT9CI44_9BACL</name>
<sequence>MNKTMLIEILLDPTSSEADKDDAAIELGNHFDDEETIDTLIKVSNSRDIDEMISASCGESLGQIWLRKAKVDYEKLACLNGVALTEALSLIKQQRPDWYEKYIKQTSGKK</sequence>
<protein>
    <submittedName>
        <fullName evidence="1">Uncharacterized protein</fullName>
    </submittedName>
</protein>
<dbReference type="Proteomes" id="UP001240171">
    <property type="component" value="Unassembled WGS sequence"/>
</dbReference>
<accession>A0ABT9CI44</accession>
<keyword evidence="2" id="KW-1185">Reference proteome</keyword>